<dbReference type="Proteomes" id="UP000315724">
    <property type="component" value="Chromosome"/>
</dbReference>
<dbReference type="EMBL" id="CP036267">
    <property type="protein sequence ID" value="QDT32920.1"/>
    <property type="molecule type" value="Genomic_DNA"/>
</dbReference>
<keyword evidence="2" id="KW-1185">Reference proteome</keyword>
<dbReference type="KEGG" id="tpol:Mal48_21680"/>
<gene>
    <name evidence="1" type="ORF">Mal48_21680</name>
</gene>
<organism evidence="1 2">
    <name type="scientific">Thalassoglobus polymorphus</name>
    <dbReference type="NCBI Taxonomy" id="2527994"/>
    <lineage>
        <taxon>Bacteria</taxon>
        <taxon>Pseudomonadati</taxon>
        <taxon>Planctomycetota</taxon>
        <taxon>Planctomycetia</taxon>
        <taxon>Planctomycetales</taxon>
        <taxon>Planctomycetaceae</taxon>
        <taxon>Thalassoglobus</taxon>
    </lineage>
</organism>
<proteinExistence type="predicted"/>
<accession>A0A517QMP6</accession>
<name>A0A517QMP6_9PLAN</name>
<reference evidence="1 2" key="1">
    <citation type="submission" date="2019-02" db="EMBL/GenBank/DDBJ databases">
        <title>Deep-cultivation of Planctomycetes and their phenomic and genomic characterization uncovers novel biology.</title>
        <authorList>
            <person name="Wiegand S."/>
            <person name="Jogler M."/>
            <person name="Boedeker C."/>
            <person name="Pinto D."/>
            <person name="Vollmers J."/>
            <person name="Rivas-Marin E."/>
            <person name="Kohn T."/>
            <person name="Peeters S.H."/>
            <person name="Heuer A."/>
            <person name="Rast P."/>
            <person name="Oberbeckmann S."/>
            <person name="Bunk B."/>
            <person name="Jeske O."/>
            <person name="Meyerdierks A."/>
            <person name="Storesund J.E."/>
            <person name="Kallscheuer N."/>
            <person name="Luecker S."/>
            <person name="Lage O.M."/>
            <person name="Pohl T."/>
            <person name="Merkel B.J."/>
            <person name="Hornburger P."/>
            <person name="Mueller R.-W."/>
            <person name="Bruemmer F."/>
            <person name="Labrenz M."/>
            <person name="Spormann A.M."/>
            <person name="Op den Camp H."/>
            <person name="Overmann J."/>
            <person name="Amann R."/>
            <person name="Jetten M.S.M."/>
            <person name="Mascher T."/>
            <person name="Medema M.H."/>
            <person name="Devos D.P."/>
            <person name="Kaster A.-K."/>
            <person name="Ovreas L."/>
            <person name="Rohde M."/>
            <person name="Galperin M.Y."/>
            <person name="Jogler C."/>
        </authorList>
    </citation>
    <scope>NUCLEOTIDE SEQUENCE [LARGE SCALE GENOMIC DNA]</scope>
    <source>
        <strain evidence="1 2">Mal48</strain>
    </source>
</reference>
<dbReference type="AlphaFoldDB" id="A0A517QMP6"/>
<sequence>MENDIVNNESDFIRNDRWLICDTAMTFVPLALKSLRTFLPVHDEDCIVNWGSRPPLLCQTATYRAVVKDAPRLRGDLLILLHRFGKQ</sequence>
<evidence type="ECO:0000313" key="2">
    <source>
        <dbReference type="Proteomes" id="UP000315724"/>
    </source>
</evidence>
<protein>
    <submittedName>
        <fullName evidence="1">Uncharacterized protein</fullName>
    </submittedName>
</protein>
<evidence type="ECO:0000313" key="1">
    <source>
        <dbReference type="EMBL" id="QDT32920.1"/>
    </source>
</evidence>